<dbReference type="PANTHER" id="PTHR35330">
    <property type="entry name" value="SIROHEME BIOSYNTHESIS PROTEIN MET8"/>
    <property type="match status" value="1"/>
</dbReference>
<evidence type="ECO:0000313" key="8">
    <source>
        <dbReference type="Proteomes" id="UP000520156"/>
    </source>
</evidence>
<dbReference type="NCBIfam" id="TIGR01470">
    <property type="entry name" value="cysG_Nterm"/>
    <property type="match status" value="1"/>
</dbReference>
<comment type="pathway">
    <text evidence="1">Porphyrin-containing compound metabolism; siroheme biosynthesis; sirohydrochlorin from precorrin-2: step 1/1.</text>
</comment>
<dbReference type="Proteomes" id="UP000520156">
    <property type="component" value="Unassembled WGS sequence"/>
</dbReference>
<accession>A0A7X1KCJ2</accession>
<dbReference type="GO" id="GO:0004325">
    <property type="term" value="F:ferrochelatase activity"/>
    <property type="evidence" value="ECO:0007669"/>
    <property type="project" value="InterPro"/>
</dbReference>
<dbReference type="Gene3D" id="3.30.160.110">
    <property type="entry name" value="Siroheme synthase, domain 2"/>
    <property type="match status" value="1"/>
</dbReference>
<evidence type="ECO:0000256" key="4">
    <source>
        <dbReference type="ARBA" id="ARBA00023027"/>
    </source>
</evidence>
<dbReference type="SUPFAM" id="SSF51735">
    <property type="entry name" value="NAD(P)-binding Rossmann-fold domains"/>
    <property type="match status" value="1"/>
</dbReference>
<evidence type="ECO:0000256" key="6">
    <source>
        <dbReference type="ARBA" id="ARBA00047561"/>
    </source>
</evidence>
<dbReference type="InterPro" id="IPR006367">
    <property type="entry name" value="Sirohaem_synthase_N"/>
</dbReference>
<dbReference type="InterPro" id="IPR028161">
    <property type="entry name" value="Met8-like"/>
</dbReference>
<dbReference type="GO" id="GO:0043115">
    <property type="term" value="F:precorrin-2 dehydrogenase activity"/>
    <property type="evidence" value="ECO:0007669"/>
    <property type="project" value="UniProtKB-EC"/>
</dbReference>
<dbReference type="AlphaFoldDB" id="A0A7X1KCJ2"/>
<dbReference type="EMBL" id="JACLAU010000018">
    <property type="protein sequence ID" value="MBC2652324.1"/>
    <property type="molecule type" value="Genomic_DNA"/>
</dbReference>
<reference evidence="7 8" key="1">
    <citation type="submission" date="2020-08" db="EMBL/GenBank/DDBJ databases">
        <title>The genome sequence of Novosphingobium flavum 4Y4.</title>
        <authorList>
            <person name="Liu Y."/>
        </authorList>
    </citation>
    <scope>NUCLEOTIDE SEQUENCE [LARGE SCALE GENOMIC DNA]</scope>
    <source>
        <strain evidence="7 8">4Y4</strain>
    </source>
</reference>
<dbReference type="RefSeq" id="WP_185683743.1">
    <property type="nucleotide sequence ID" value="NZ_JACLAU010000018.1"/>
</dbReference>
<keyword evidence="3" id="KW-0560">Oxidoreductase</keyword>
<dbReference type="SUPFAM" id="SSF75615">
    <property type="entry name" value="Siroheme synthase middle domains-like"/>
    <property type="match status" value="1"/>
</dbReference>
<protein>
    <recommendedName>
        <fullName evidence="2">precorrin-2 dehydrogenase</fullName>
        <ecNumber evidence="2">1.3.1.76</ecNumber>
    </recommendedName>
</protein>
<evidence type="ECO:0000256" key="1">
    <source>
        <dbReference type="ARBA" id="ARBA00005010"/>
    </source>
</evidence>
<gene>
    <name evidence="7" type="ORF">H7F49_11460</name>
</gene>
<comment type="caution">
    <text evidence="7">The sequence shown here is derived from an EMBL/GenBank/DDBJ whole genome shotgun (WGS) entry which is preliminary data.</text>
</comment>
<dbReference type="Pfam" id="PF13241">
    <property type="entry name" value="NAD_binding_7"/>
    <property type="match status" value="1"/>
</dbReference>
<evidence type="ECO:0000256" key="2">
    <source>
        <dbReference type="ARBA" id="ARBA00012400"/>
    </source>
</evidence>
<evidence type="ECO:0000313" key="7">
    <source>
        <dbReference type="EMBL" id="MBC2652324.1"/>
    </source>
</evidence>
<sequence length="265" mass="27772">MDSLPLFHRLTGQPVIVLGHGAAAEAKARLVRRAGGDVIAELQDGIDRGARLAFIAHDDAGAAEADAIRARCAGLLVNVVDRPALCDFTTPSLLERGPVLVAVGTGGVSAGLAKALRLRLEALLPPSLDALARGLGAMRERLRARFPDGGDRRRALDLALAAGGPLDPLDPQSAGRLEAWMGDAAVARSGLVEIRLRSADPDDLTLREARWLGSADCVAFEPGVPDAVLLRARADAVQLRLPSGEIPPARDGLVVVMRRPDTGLT</sequence>
<comment type="catalytic activity">
    <reaction evidence="6">
        <text>precorrin-2 + NAD(+) = sirohydrochlorin + NADH + 2 H(+)</text>
        <dbReference type="Rhea" id="RHEA:15613"/>
        <dbReference type="ChEBI" id="CHEBI:15378"/>
        <dbReference type="ChEBI" id="CHEBI:57540"/>
        <dbReference type="ChEBI" id="CHEBI:57945"/>
        <dbReference type="ChEBI" id="CHEBI:58351"/>
        <dbReference type="ChEBI" id="CHEBI:58827"/>
        <dbReference type="EC" id="1.3.1.76"/>
    </reaction>
</comment>
<dbReference type="EC" id="1.3.1.76" evidence="2"/>
<name>A0A7X1KCJ2_9SPHN</name>
<dbReference type="PANTHER" id="PTHR35330:SF1">
    <property type="entry name" value="SIROHEME BIOSYNTHESIS PROTEIN MET8"/>
    <property type="match status" value="1"/>
</dbReference>
<evidence type="ECO:0000256" key="3">
    <source>
        <dbReference type="ARBA" id="ARBA00023002"/>
    </source>
</evidence>
<proteinExistence type="predicted"/>
<evidence type="ECO:0000256" key="5">
    <source>
        <dbReference type="ARBA" id="ARBA00023244"/>
    </source>
</evidence>
<keyword evidence="8" id="KW-1185">Reference proteome</keyword>
<dbReference type="GO" id="GO:0019354">
    <property type="term" value="P:siroheme biosynthetic process"/>
    <property type="evidence" value="ECO:0007669"/>
    <property type="project" value="UniProtKB-UniPathway"/>
</dbReference>
<organism evidence="7 8">
    <name type="scientific">Novosphingobium aerophilum</name>
    <dbReference type="NCBI Taxonomy" id="2839843"/>
    <lineage>
        <taxon>Bacteria</taxon>
        <taxon>Pseudomonadati</taxon>
        <taxon>Pseudomonadota</taxon>
        <taxon>Alphaproteobacteria</taxon>
        <taxon>Sphingomonadales</taxon>
        <taxon>Sphingomonadaceae</taxon>
        <taxon>Novosphingobium</taxon>
    </lineage>
</organism>
<keyword evidence="5" id="KW-0627">Porphyrin biosynthesis</keyword>
<keyword evidence="4" id="KW-0520">NAD</keyword>
<dbReference type="InterPro" id="IPR036291">
    <property type="entry name" value="NAD(P)-bd_dom_sf"/>
</dbReference>
<dbReference type="UniPathway" id="UPA00262">
    <property type="reaction ID" value="UER00222"/>
</dbReference>